<dbReference type="Proteomes" id="UP000075455">
    <property type="component" value="Unassembled WGS sequence"/>
</dbReference>
<gene>
    <name evidence="2" type="ORF">B4119_3045</name>
</gene>
<name>A0A150LSL9_9BACL</name>
<proteinExistence type="predicted"/>
<dbReference type="STRING" id="81408.B4119_3045"/>
<accession>A0A150LSL9</accession>
<dbReference type="AlphaFoldDB" id="A0A150LSL9"/>
<keyword evidence="1" id="KW-1133">Transmembrane helix</keyword>
<protein>
    <recommendedName>
        <fullName evidence="4">Stage II sporulation protein B</fullName>
    </recommendedName>
</protein>
<dbReference type="eggNOG" id="ENOG5032RRM">
    <property type="taxonomic scope" value="Bacteria"/>
</dbReference>
<feature type="transmembrane region" description="Helical" evidence="1">
    <location>
        <begin position="104"/>
        <end position="127"/>
    </location>
</feature>
<dbReference type="EMBL" id="LQYS01000040">
    <property type="protein sequence ID" value="KYD15270.1"/>
    <property type="molecule type" value="Genomic_DNA"/>
</dbReference>
<reference evidence="2 3" key="1">
    <citation type="submission" date="2016-01" db="EMBL/GenBank/DDBJ databases">
        <title>Draft Genome Sequences of Seven Thermophilic Sporeformers Isolated from Foods.</title>
        <authorList>
            <person name="Berendsen E.M."/>
            <person name="Wells-Bennik M.H."/>
            <person name="Krawcyk A.O."/>
            <person name="De Jong A."/>
            <person name="Holsappel S."/>
            <person name="Eijlander R.T."/>
            <person name="Kuipers O.P."/>
        </authorList>
    </citation>
    <scope>NUCLEOTIDE SEQUENCE [LARGE SCALE GENOMIC DNA]</scope>
    <source>
        <strain evidence="2 3">B4119</strain>
    </source>
</reference>
<organism evidence="2 3">
    <name type="scientific">Saccharococcus caldoxylosilyticus</name>
    <dbReference type="NCBI Taxonomy" id="81408"/>
    <lineage>
        <taxon>Bacteria</taxon>
        <taxon>Bacillati</taxon>
        <taxon>Bacillota</taxon>
        <taxon>Bacilli</taxon>
        <taxon>Bacillales</taxon>
        <taxon>Anoxybacillaceae</taxon>
        <taxon>Saccharococcus</taxon>
    </lineage>
</organism>
<comment type="caution">
    <text evidence="2">The sequence shown here is derived from an EMBL/GenBank/DDBJ whole genome shotgun (WGS) entry which is preliminary data.</text>
</comment>
<evidence type="ECO:0008006" key="4">
    <source>
        <dbReference type="Google" id="ProtNLM"/>
    </source>
</evidence>
<evidence type="ECO:0000313" key="2">
    <source>
        <dbReference type="EMBL" id="KYD15270.1"/>
    </source>
</evidence>
<keyword evidence="1" id="KW-0472">Membrane</keyword>
<sequence length="350" mass="38665">MICEQDDKCLVLFFFVYDKIGGKEGNEKDGGTMDKQRQEITVRINGKERPFAVDHPQQNDKAEPLKVVMEENVSSIEASKQTASFPSIKKKQNKSLRWNARAKSALVSTVIAVIVGTSFGFIVLNMIPKQKSHSLPAEEAALSAPIETETSTQSDIKPVNENRDVSSPFTISVIQAGVFSNAKAAAGYAKRLKSSSIPVVTVGEQPVALLIGVGQDKETLRKVSQLYEDGVQSTYIKSLSFNDADSSKRTSVIQEGETLYMYMAAVSAVLLGKGDVKGDAWEELENHYKQFAAKSIPNDKHVKQYVSAIKNAYLALVAYKTNQQEELLRKTQQELLEALQSYMSIFPLRS</sequence>
<evidence type="ECO:0000313" key="3">
    <source>
        <dbReference type="Proteomes" id="UP000075455"/>
    </source>
</evidence>
<evidence type="ECO:0000256" key="1">
    <source>
        <dbReference type="SAM" id="Phobius"/>
    </source>
</evidence>
<dbReference type="PATRIC" id="fig|81408.3.peg.3487"/>
<keyword evidence="1" id="KW-0812">Transmembrane</keyword>